<dbReference type="EMBL" id="ML994635">
    <property type="protein sequence ID" value="KAF2185091.1"/>
    <property type="molecule type" value="Genomic_DNA"/>
</dbReference>
<dbReference type="Pfam" id="PF00750">
    <property type="entry name" value="tRNA-synt_1d"/>
    <property type="match status" value="1"/>
</dbReference>
<dbReference type="NCBIfam" id="TIGR00456">
    <property type="entry name" value="argS"/>
    <property type="match status" value="1"/>
</dbReference>
<dbReference type="Pfam" id="PF05746">
    <property type="entry name" value="DALR_1"/>
    <property type="match status" value="1"/>
</dbReference>
<dbReference type="InterPro" id="IPR008909">
    <property type="entry name" value="DALR_anticod-bd"/>
</dbReference>
<evidence type="ECO:0000313" key="12">
    <source>
        <dbReference type="Proteomes" id="UP000800200"/>
    </source>
</evidence>
<evidence type="ECO:0000256" key="3">
    <source>
        <dbReference type="ARBA" id="ARBA00022598"/>
    </source>
</evidence>
<evidence type="ECO:0000256" key="6">
    <source>
        <dbReference type="ARBA" id="ARBA00022917"/>
    </source>
</evidence>
<dbReference type="EC" id="6.1.1.19" evidence="2"/>
<keyword evidence="3 9" id="KW-0436">Ligase</keyword>
<dbReference type="GO" id="GO:0004814">
    <property type="term" value="F:arginine-tRNA ligase activity"/>
    <property type="evidence" value="ECO:0007669"/>
    <property type="project" value="UniProtKB-EC"/>
</dbReference>
<evidence type="ECO:0000256" key="4">
    <source>
        <dbReference type="ARBA" id="ARBA00022741"/>
    </source>
</evidence>
<accession>A0A6A6DZG8</accession>
<dbReference type="PANTHER" id="PTHR11956">
    <property type="entry name" value="ARGINYL-TRNA SYNTHETASE"/>
    <property type="match status" value="1"/>
</dbReference>
<dbReference type="GO" id="GO:0032543">
    <property type="term" value="P:mitochondrial translation"/>
    <property type="evidence" value="ECO:0007669"/>
    <property type="project" value="TreeGrafter"/>
</dbReference>
<keyword evidence="5 9" id="KW-0067">ATP-binding</keyword>
<dbReference type="GO" id="GO:0005524">
    <property type="term" value="F:ATP binding"/>
    <property type="evidence" value="ECO:0007669"/>
    <property type="project" value="UniProtKB-KW"/>
</dbReference>
<evidence type="ECO:0000259" key="10">
    <source>
        <dbReference type="SMART" id="SM00836"/>
    </source>
</evidence>
<dbReference type="OrthoDB" id="68056at2759"/>
<evidence type="ECO:0000256" key="7">
    <source>
        <dbReference type="ARBA" id="ARBA00023146"/>
    </source>
</evidence>
<name>A0A6A6DZG8_9PEZI</name>
<comment type="catalytic activity">
    <reaction evidence="8">
        <text>tRNA(Arg) + L-arginine + ATP = L-arginyl-tRNA(Arg) + AMP + diphosphate</text>
        <dbReference type="Rhea" id="RHEA:20301"/>
        <dbReference type="Rhea" id="RHEA-COMP:9658"/>
        <dbReference type="Rhea" id="RHEA-COMP:9673"/>
        <dbReference type="ChEBI" id="CHEBI:30616"/>
        <dbReference type="ChEBI" id="CHEBI:32682"/>
        <dbReference type="ChEBI" id="CHEBI:33019"/>
        <dbReference type="ChEBI" id="CHEBI:78442"/>
        <dbReference type="ChEBI" id="CHEBI:78513"/>
        <dbReference type="ChEBI" id="CHEBI:456215"/>
        <dbReference type="EC" id="6.1.1.19"/>
    </reaction>
</comment>
<dbReference type="SUPFAM" id="SSF52374">
    <property type="entry name" value="Nucleotidylyl transferase"/>
    <property type="match status" value="1"/>
</dbReference>
<feature type="domain" description="DALR anticodon binding" evidence="10">
    <location>
        <begin position="516"/>
        <end position="647"/>
    </location>
</feature>
<dbReference type="SUPFAM" id="SSF47323">
    <property type="entry name" value="Anticodon-binding domain of a subclass of class I aminoacyl-tRNA synthetases"/>
    <property type="match status" value="1"/>
</dbReference>
<dbReference type="Proteomes" id="UP000800200">
    <property type="component" value="Unassembled WGS sequence"/>
</dbReference>
<dbReference type="AlphaFoldDB" id="A0A6A6DZG8"/>
<dbReference type="FunFam" id="1.10.730.10:FF:000006">
    <property type="entry name" value="Arginyl-tRNA synthetase 2, mitochondrial"/>
    <property type="match status" value="1"/>
</dbReference>
<dbReference type="GO" id="GO:0005739">
    <property type="term" value="C:mitochondrion"/>
    <property type="evidence" value="ECO:0007669"/>
    <property type="project" value="TreeGrafter"/>
</dbReference>
<keyword evidence="6 9" id="KW-0648">Protein biosynthesis</keyword>
<organism evidence="11 12">
    <name type="scientific">Zopfia rhizophila CBS 207.26</name>
    <dbReference type="NCBI Taxonomy" id="1314779"/>
    <lineage>
        <taxon>Eukaryota</taxon>
        <taxon>Fungi</taxon>
        <taxon>Dikarya</taxon>
        <taxon>Ascomycota</taxon>
        <taxon>Pezizomycotina</taxon>
        <taxon>Dothideomycetes</taxon>
        <taxon>Dothideomycetes incertae sedis</taxon>
        <taxon>Zopfiaceae</taxon>
        <taxon>Zopfia</taxon>
    </lineage>
</organism>
<evidence type="ECO:0000256" key="5">
    <source>
        <dbReference type="ARBA" id="ARBA00022840"/>
    </source>
</evidence>
<dbReference type="Gene3D" id="3.40.50.620">
    <property type="entry name" value="HUPs"/>
    <property type="match status" value="1"/>
</dbReference>
<gene>
    <name evidence="11" type="ORF">K469DRAFT_688301</name>
</gene>
<evidence type="ECO:0000313" key="11">
    <source>
        <dbReference type="EMBL" id="KAF2185091.1"/>
    </source>
</evidence>
<dbReference type="GO" id="GO:0006420">
    <property type="term" value="P:arginyl-tRNA aminoacylation"/>
    <property type="evidence" value="ECO:0007669"/>
    <property type="project" value="InterPro"/>
</dbReference>
<dbReference type="PRINTS" id="PR01038">
    <property type="entry name" value="TRNASYNTHARG"/>
</dbReference>
<dbReference type="SUPFAM" id="SSF55190">
    <property type="entry name" value="Arginyl-tRNA synthetase (ArgRS), N-terminal 'additional' domain"/>
    <property type="match status" value="1"/>
</dbReference>
<sequence length="658" mass="72671">MATSTVAELEGLLGGLDLKTPIPPFPSSDVLKSPLDICRSYLADILCSLVDCDPVVAYNSIQWPNNIFNGDLTVILPKLSPGANASELAFDLMKKFSEYECPLFLLPFPEGVHLRIMLMPHTLPRLLLPYINDRKGGYGSDVSLGLKDPSSPESGRKKVVVEFSSPNIAKDFEGKHLRSTILGAFVSNIYETMGWDVTKINYLGDWGKPIGLLGVGWEKFGSEEAFQADPVGHLLDVYHKVNELFIPELVASRKLRDEGGDPAEIEGQGLFAERNAFFKKMEDGDEEALALFKRVRDVNIDNFTKLYARLNISFDEYSGESQVSPDVMAEVEQMLKEKGVLEESGGAWIIDMKKHGGRAGVAIIRDRAGGSTYLLRDLAAVLERSRKFEFDKMIFVVAADHNVHFSRLFKILELLEMSDLAGKLQHVHFNEVSQMSEKLGPGHQPHEILDQCETAMLGVLEADEEKAALLGDPQEAATVVGMTALLAQELAARRANDHIFDISGMTSFKLSTGPELQYWYAKLCSILKTHPGQPDLSDEEFASLAEEEPANLLRVLAQYPDVTHAAFKSMEPSTIMTYLVSVIDQLSLCFEAEEVARVVEQQTIGEIEDVSGQDTSVSPGQAMLYEATRRVLENGMKLLGLTPATKVEPDRVDTPVAE</sequence>
<evidence type="ECO:0000256" key="8">
    <source>
        <dbReference type="ARBA" id="ARBA00049339"/>
    </source>
</evidence>
<evidence type="ECO:0000256" key="1">
    <source>
        <dbReference type="ARBA" id="ARBA00005594"/>
    </source>
</evidence>
<keyword evidence="7 9" id="KW-0030">Aminoacyl-tRNA synthetase</keyword>
<dbReference type="InterPro" id="IPR009080">
    <property type="entry name" value="tRNAsynth_Ia_anticodon-bd"/>
</dbReference>
<dbReference type="Gene3D" id="1.10.730.10">
    <property type="entry name" value="Isoleucyl-tRNA Synthetase, Domain 1"/>
    <property type="match status" value="1"/>
</dbReference>
<keyword evidence="4 9" id="KW-0547">Nucleotide-binding</keyword>
<dbReference type="InterPro" id="IPR036695">
    <property type="entry name" value="Arg-tRNA-synth_N_sf"/>
</dbReference>
<reference evidence="11" key="1">
    <citation type="journal article" date="2020" name="Stud. Mycol.">
        <title>101 Dothideomycetes genomes: a test case for predicting lifestyles and emergence of pathogens.</title>
        <authorList>
            <person name="Haridas S."/>
            <person name="Albert R."/>
            <person name="Binder M."/>
            <person name="Bloem J."/>
            <person name="Labutti K."/>
            <person name="Salamov A."/>
            <person name="Andreopoulos B."/>
            <person name="Baker S."/>
            <person name="Barry K."/>
            <person name="Bills G."/>
            <person name="Bluhm B."/>
            <person name="Cannon C."/>
            <person name="Castanera R."/>
            <person name="Culley D."/>
            <person name="Daum C."/>
            <person name="Ezra D."/>
            <person name="Gonzalez J."/>
            <person name="Henrissat B."/>
            <person name="Kuo A."/>
            <person name="Liang C."/>
            <person name="Lipzen A."/>
            <person name="Lutzoni F."/>
            <person name="Magnuson J."/>
            <person name="Mondo S."/>
            <person name="Nolan M."/>
            <person name="Ohm R."/>
            <person name="Pangilinan J."/>
            <person name="Park H.-J."/>
            <person name="Ramirez L."/>
            <person name="Alfaro M."/>
            <person name="Sun H."/>
            <person name="Tritt A."/>
            <person name="Yoshinaga Y."/>
            <person name="Zwiers L.-H."/>
            <person name="Turgeon B."/>
            <person name="Goodwin S."/>
            <person name="Spatafora J."/>
            <person name="Crous P."/>
            <person name="Grigoriev I."/>
        </authorList>
    </citation>
    <scope>NUCLEOTIDE SEQUENCE</scope>
    <source>
        <strain evidence="11">CBS 207.26</strain>
    </source>
</reference>
<dbReference type="InterPro" id="IPR035684">
    <property type="entry name" value="ArgRS_core"/>
</dbReference>
<protein>
    <recommendedName>
        <fullName evidence="2">arginine--tRNA ligase</fullName>
        <ecNumber evidence="2">6.1.1.19</ecNumber>
    </recommendedName>
</protein>
<dbReference type="SMART" id="SM00836">
    <property type="entry name" value="DALR_1"/>
    <property type="match status" value="1"/>
</dbReference>
<comment type="similarity">
    <text evidence="1 9">Belongs to the class-I aminoacyl-tRNA synthetase family.</text>
</comment>
<proteinExistence type="inferred from homology"/>
<dbReference type="InterPro" id="IPR014729">
    <property type="entry name" value="Rossmann-like_a/b/a_fold"/>
</dbReference>
<dbReference type="PANTHER" id="PTHR11956:SF11">
    <property type="entry name" value="ARGININE--TRNA LIGASE, MITOCHONDRIAL-RELATED"/>
    <property type="match status" value="1"/>
</dbReference>
<evidence type="ECO:0000256" key="9">
    <source>
        <dbReference type="RuleBase" id="RU363038"/>
    </source>
</evidence>
<keyword evidence="12" id="KW-1185">Reference proteome</keyword>
<dbReference type="InterPro" id="IPR001278">
    <property type="entry name" value="Arg-tRNA-ligase"/>
</dbReference>
<dbReference type="Gene3D" id="3.30.1360.70">
    <property type="entry name" value="Arginyl tRNA synthetase N-terminal domain"/>
    <property type="match status" value="1"/>
</dbReference>
<evidence type="ECO:0000256" key="2">
    <source>
        <dbReference type="ARBA" id="ARBA00012837"/>
    </source>
</evidence>